<accession>A0A1I4LUF1</accession>
<evidence type="ECO:0000256" key="5">
    <source>
        <dbReference type="ARBA" id="ARBA00022989"/>
    </source>
</evidence>
<evidence type="ECO:0000256" key="7">
    <source>
        <dbReference type="SAM" id="Phobius"/>
    </source>
</evidence>
<sequence length="397" mass="42049">MHKNSNAAFWLVGYSLMILMAGTNIPSPLYSVYQHQMGFSSGIISLIFAVYALVLIPSLLVFGQLSDRFGRKKVLLIGLVIAAAGSATFVFATNLVWLFVARGLQGLAAGMMSGTATAALVELRPDHRKTASLVATIATAGGSGVGPLLGGILAQYAPSPLVLPYIVHIILFIPGFIAILIMSETIKSKSSGSWRLQRPSVPSTIRMPFIMGAVTSFAAWSVMALFMSLLPSYISSLMGIHNLAVTGGVVFLVFVASAIMQFTLKNLAFQTSMISGLSLLIIGLTGVLFAVPIQSVLLLMISAIITGLGQGLSFMGSMALVNEVVPESRRGDVVSSLYVIIYTGVGLPVIGIGFIAEWIGLYGAIFIFAVFIAVLVILMAVLIPTKMKQEMTANSMT</sequence>
<dbReference type="Pfam" id="PF07690">
    <property type="entry name" value="MFS_1"/>
    <property type="match status" value="2"/>
</dbReference>
<evidence type="ECO:0000256" key="2">
    <source>
        <dbReference type="ARBA" id="ARBA00022448"/>
    </source>
</evidence>
<keyword evidence="3" id="KW-1003">Cell membrane</keyword>
<dbReference type="EMBL" id="FOTY01000009">
    <property type="protein sequence ID" value="SFL94630.1"/>
    <property type="molecule type" value="Genomic_DNA"/>
</dbReference>
<dbReference type="InterPro" id="IPR036259">
    <property type="entry name" value="MFS_trans_sf"/>
</dbReference>
<keyword evidence="5 7" id="KW-1133">Transmembrane helix</keyword>
<dbReference type="InterPro" id="IPR011701">
    <property type="entry name" value="MFS"/>
</dbReference>
<feature type="transmembrane region" description="Helical" evidence="7">
    <location>
        <begin position="133"/>
        <end position="156"/>
    </location>
</feature>
<evidence type="ECO:0000313" key="9">
    <source>
        <dbReference type="EMBL" id="SFL94630.1"/>
    </source>
</evidence>
<dbReference type="PROSITE" id="PS00217">
    <property type="entry name" value="SUGAR_TRANSPORT_2"/>
    <property type="match status" value="1"/>
</dbReference>
<evidence type="ECO:0000256" key="3">
    <source>
        <dbReference type="ARBA" id="ARBA00022475"/>
    </source>
</evidence>
<dbReference type="InterPro" id="IPR005829">
    <property type="entry name" value="Sugar_transporter_CS"/>
</dbReference>
<dbReference type="OrthoDB" id="9793283at2"/>
<keyword evidence="4 7" id="KW-0812">Transmembrane</keyword>
<dbReference type="AlphaFoldDB" id="A0A1I4LUF1"/>
<evidence type="ECO:0000256" key="1">
    <source>
        <dbReference type="ARBA" id="ARBA00004651"/>
    </source>
</evidence>
<dbReference type="Gene3D" id="1.20.1250.20">
    <property type="entry name" value="MFS general substrate transporter like domains"/>
    <property type="match status" value="1"/>
</dbReference>
<dbReference type="RefSeq" id="WP_090926681.1">
    <property type="nucleotide sequence ID" value="NZ_FOTY01000009.1"/>
</dbReference>
<keyword evidence="6 7" id="KW-0472">Membrane</keyword>
<feature type="transmembrane region" description="Helical" evidence="7">
    <location>
        <begin position="272"/>
        <end position="291"/>
    </location>
</feature>
<feature type="transmembrane region" description="Helical" evidence="7">
    <location>
        <begin position="74"/>
        <end position="97"/>
    </location>
</feature>
<feature type="transmembrane region" description="Helical" evidence="7">
    <location>
        <begin position="37"/>
        <end position="62"/>
    </location>
</feature>
<name>A0A1I4LUF1_9BACI</name>
<evidence type="ECO:0000256" key="6">
    <source>
        <dbReference type="ARBA" id="ARBA00023136"/>
    </source>
</evidence>
<dbReference type="InterPro" id="IPR020846">
    <property type="entry name" value="MFS_dom"/>
</dbReference>
<feature type="transmembrane region" description="Helical" evidence="7">
    <location>
        <begin position="7"/>
        <end position="25"/>
    </location>
</feature>
<dbReference type="STRING" id="266892.SAMN04488054_1093"/>
<feature type="transmembrane region" description="Helical" evidence="7">
    <location>
        <begin position="162"/>
        <end position="186"/>
    </location>
</feature>
<reference evidence="9 10" key="1">
    <citation type="submission" date="2016-10" db="EMBL/GenBank/DDBJ databases">
        <authorList>
            <person name="de Groot N.N."/>
        </authorList>
    </citation>
    <scope>NUCLEOTIDE SEQUENCE [LARGE SCALE GENOMIC DNA]</scope>
    <source>
        <strain evidence="9 10">CGMCC 1.6134</strain>
    </source>
</reference>
<dbReference type="PANTHER" id="PTHR23517:SF13">
    <property type="entry name" value="MAJOR FACILITATOR SUPERFAMILY MFS_1"/>
    <property type="match status" value="1"/>
</dbReference>
<feature type="transmembrane region" description="Helical" evidence="7">
    <location>
        <begin position="361"/>
        <end position="383"/>
    </location>
</feature>
<feature type="domain" description="Major facilitator superfamily (MFS) profile" evidence="8">
    <location>
        <begin position="1"/>
        <end position="387"/>
    </location>
</feature>
<organism evidence="9 10">
    <name type="scientific">Salibacterium qingdaonense</name>
    <dbReference type="NCBI Taxonomy" id="266892"/>
    <lineage>
        <taxon>Bacteria</taxon>
        <taxon>Bacillati</taxon>
        <taxon>Bacillota</taxon>
        <taxon>Bacilli</taxon>
        <taxon>Bacillales</taxon>
        <taxon>Bacillaceae</taxon>
    </lineage>
</organism>
<evidence type="ECO:0000256" key="4">
    <source>
        <dbReference type="ARBA" id="ARBA00022692"/>
    </source>
</evidence>
<feature type="transmembrane region" description="Helical" evidence="7">
    <location>
        <begin position="333"/>
        <end position="355"/>
    </location>
</feature>
<dbReference type="InterPro" id="IPR050171">
    <property type="entry name" value="MFS_Transporters"/>
</dbReference>
<feature type="transmembrane region" description="Helical" evidence="7">
    <location>
        <begin position="240"/>
        <end position="260"/>
    </location>
</feature>
<dbReference type="PANTHER" id="PTHR23517">
    <property type="entry name" value="RESISTANCE PROTEIN MDTM, PUTATIVE-RELATED-RELATED"/>
    <property type="match status" value="1"/>
</dbReference>
<protein>
    <submittedName>
        <fullName evidence="9">Predicted arabinose efflux permease, MFS family</fullName>
    </submittedName>
</protein>
<dbReference type="GO" id="GO:0005886">
    <property type="term" value="C:plasma membrane"/>
    <property type="evidence" value="ECO:0007669"/>
    <property type="project" value="UniProtKB-SubCell"/>
</dbReference>
<keyword evidence="2" id="KW-0813">Transport</keyword>
<dbReference type="GO" id="GO:0022857">
    <property type="term" value="F:transmembrane transporter activity"/>
    <property type="evidence" value="ECO:0007669"/>
    <property type="project" value="InterPro"/>
</dbReference>
<feature type="transmembrane region" description="Helical" evidence="7">
    <location>
        <begin position="207"/>
        <end position="234"/>
    </location>
</feature>
<comment type="subcellular location">
    <subcellularLocation>
        <location evidence="1">Cell membrane</location>
        <topology evidence="1">Multi-pass membrane protein</topology>
    </subcellularLocation>
</comment>
<dbReference type="Proteomes" id="UP000199668">
    <property type="component" value="Unassembled WGS sequence"/>
</dbReference>
<feature type="transmembrane region" description="Helical" evidence="7">
    <location>
        <begin position="103"/>
        <end position="121"/>
    </location>
</feature>
<dbReference type="SUPFAM" id="SSF103473">
    <property type="entry name" value="MFS general substrate transporter"/>
    <property type="match status" value="1"/>
</dbReference>
<evidence type="ECO:0000259" key="8">
    <source>
        <dbReference type="PROSITE" id="PS50850"/>
    </source>
</evidence>
<feature type="transmembrane region" description="Helical" evidence="7">
    <location>
        <begin position="297"/>
        <end position="321"/>
    </location>
</feature>
<dbReference type="PROSITE" id="PS50850">
    <property type="entry name" value="MFS"/>
    <property type="match status" value="1"/>
</dbReference>
<keyword evidence="10" id="KW-1185">Reference proteome</keyword>
<evidence type="ECO:0000313" key="10">
    <source>
        <dbReference type="Proteomes" id="UP000199668"/>
    </source>
</evidence>
<gene>
    <name evidence="9" type="ORF">SAMN04488054_1093</name>
</gene>
<proteinExistence type="predicted"/>